<accession>A0A2U1CFP7</accession>
<name>A0A2U1CFP7_9FIRM</name>
<dbReference type="GeneID" id="93228114"/>
<comment type="caution">
    <text evidence="1">The sequence shown here is derived from an EMBL/GenBank/DDBJ whole genome shotgun (WGS) entry which is preliminary data.</text>
</comment>
<protein>
    <submittedName>
        <fullName evidence="1">Uncharacterized protein</fullName>
    </submittedName>
</protein>
<evidence type="ECO:0000313" key="1">
    <source>
        <dbReference type="EMBL" id="PVY59637.1"/>
    </source>
</evidence>
<dbReference type="Pfam" id="PF19645">
    <property type="entry name" value="DUF6148"/>
    <property type="match status" value="1"/>
</dbReference>
<dbReference type="InterPro" id="IPR046146">
    <property type="entry name" value="DUF6148"/>
</dbReference>
<evidence type="ECO:0000313" key="2">
    <source>
        <dbReference type="Proteomes" id="UP000245778"/>
    </source>
</evidence>
<sequence length="78" mass="9023">MAIFTKELCQQKLNTWLAAEESVATGQSYQIGTRMLTRANLKEIREEMEYWGKKLAEAEAEEKAGGRNRLFHFCPRDV</sequence>
<dbReference type="Proteomes" id="UP000245778">
    <property type="component" value="Unassembled WGS sequence"/>
</dbReference>
<organism evidence="1 2">
    <name type="scientific">Intestinimonas butyriciproducens</name>
    <dbReference type="NCBI Taxonomy" id="1297617"/>
    <lineage>
        <taxon>Bacteria</taxon>
        <taxon>Bacillati</taxon>
        <taxon>Bacillota</taxon>
        <taxon>Clostridia</taxon>
        <taxon>Eubacteriales</taxon>
        <taxon>Intestinimonas</taxon>
    </lineage>
</organism>
<reference evidence="1 2" key="1">
    <citation type="submission" date="2018-04" db="EMBL/GenBank/DDBJ databases">
        <title>Genomic Encyclopedia of Type Strains, Phase IV (KMG-IV): sequencing the most valuable type-strain genomes for metagenomic binning, comparative biology and taxonomic classification.</title>
        <authorList>
            <person name="Goeker M."/>
        </authorList>
    </citation>
    <scope>NUCLEOTIDE SEQUENCE [LARGE SCALE GENOMIC DNA]</scope>
    <source>
        <strain evidence="1 2">DSM 26588</strain>
    </source>
</reference>
<dbReference type="OrthoDB" id="80936at2"/>
<proteinExistence type="predicted"/>
<gene>
    <name evidence="1" type="ORF">C7373_101151</name>
</gene>
<dbReference type="AlphaFoldDB" id="A0A2U1CFP7"/>
<dbReference type="EMBL" id="QEKK01000001">
    <property type="protein sequence ID" value="PVY59637.1"/>
    <property type="molecule type" value="Genomic_DNA"/>
</dbReference>
<dbReference type="RefSeq" id="WP_116721399.1">
    <property type="nucleotide sequence ID" value="NZ_CP011524.1"/>
</dbReference>